<evidence type="ECO:0000256" key="6">
    <source>
        <dbReference type="ARBA" id="ARBA00023280"/>
    </source>
</evidence>
<comment type="similarity">
    <text evidence="8">Belongs to the class I-like SAM-binding methyltransferase superfamily. C5-methyltransferase family.</text>
</comment>
<dbReference type="PRINTS" id="PR00105">
    <property type="entry name" value="C5METTRFRASE"/>
</dbReference>
<evidence type="ECO:0000313" key="10">
    <source>
        <dbReference type="EMBL" id="DAF84857.1"/>
    </source>
</evidence>
<feature type="region of interest" description="Disordered" evidence="9">
    <location>
        <begin position="228"/>
        <end position="258"/>
    </location>
</feature>
<dbReference type="GO" id="GO:0052170">
    <property type="term" value="P:symbiont-mediated suppression of host innate immune response"/>
    <property type="evidence" value="ECO:0007669"/>
    <property type="project" value="UniProtKB-KW"/>
</dbReference>
<dbReference type="SUPFAM" id="SSF53335">
    <property type="entry name" value="S-adenosyl-L-methionine-dependent methyltransferases"/>
    <property type="match status" value="1"/>
</dbReference>
<dbReference type="Gene3D" id="3.40.50.150">
    <property type="entry name" value="Vaccinia Virus protein VP39"/>
    <property type="match status" value="1"/>
</dbReference>
<evidence type="ECO:0000256" key="4">
    <source>
        <dbReference type="ARBA" id="ARBA00022679"/>
    </source>
</evidence>
<evidence type="ECO:0000256" key="2">
    <source>
        <dbReference type="ARBA" id="ARBA00022603"/>
    </source>
</evidence>
<keyword evidence="5 8" id="KW-0949">S-adenosyl-L-methionine</keyword>
<evidence type="ECO:0000256" key="5">
    <source>
        <dbReference type="ARBA" id="ARBA00022691"/>
    </source>
</evidence>
<evidence type="ECO:0000256" key="3">
    <source>
        <dbReference type="ARBA" id="ARBA00022632"/>
    </source>
</evidence>
<evidence type="ECO:0000256" key="7">
    <source>
        <dbReference type="ARBA" id="ARBA00033479"/>
    </source>
</evidence>
<dbReference type="InterPro" id="IPR001525">
    <property type="entry name" value="C5_MeTfrase"/>
</dbReference>
<dbReference type="GO" id="GO:0003886">
    <property type="term" value="F:DNA (cytosine-5-)-methyltransferase activity"/>
    <property type="evidence" value="ECO:0007669"/>
    <property type="project" value="UniProtKB-EC"/>
</dbReference>
<dbReference type="PANTHER" id="PTHR10629:SF52">
    <property type="entry name" value="DNA (CYTOSINE-5)-METHYLTRANSFERASE 1"/>
    <property type="match status" value="1"/>
</dbReference>
<dbReference type="EC" id="2.1.1.37" evidence="1"/>
<dbReference type="PROSITE" id="PS00094">
    <property type="entry name" value="C5_MTASE_1"/>
    <property type="match status" value="1"/>
</dbReference>
<dbReference type="Pfam" id="PF00145">
    <property type="entry name" value="DNA_methylase"/>
    <property type="match status" value="2"/>
</dbReference>
<dbReference type="EMBL" id="BK015911">
    <property type="protein sequence ID" value="DAF84857.1"/>
    <property type="molecule type" value="Genomic_DNA"/>
</dbReference>
<keyword evidence="3" id="KW-1090">Inhibition of host innate immune response by virus</keyword>
<name>A0A8S5TRM2_9CAUD</name>
<evidence type="ECO:0000256" key="1">
    <source>
        <dbReference type="ARBA" id="ARBA00011975"/>
    </source>
</evidence>
<dbReference type="GO" id="GO:0099018">
    <property type="term" value="P:symbiont-mediated evasion of host restriction-modification system"/>
    <property type="evidence" value="ECO:0007669"/>
    <property type="project" value="UniProtKB-KW"/>
</dbReference>
<keyword evidence="7" id="KW-1258">Restriction-modification system evasion by virus</keyword>
<dbReference type="InterPro" id="IPR050390">
    <property type="entry name" value="C5-Methyltransferase"/>
</dbReference>
<dbReference type="GO" id="GO:0032259">
    <property type="term" value="P:methylation"/>
    <property type="evidence" value="ECO:0007669"/>
    <property type="project" value="UniProtKB-KW"/>
</dbReference>
<dbReference type="InterPro" id="IPR029063">
    <property type="entry name" value="SAM-dependent_MTases_sf"/>
</dbReference>
<feature type="active site" evidence="8">
    <location>
        <position position="93"/>
    </location>
</feature>
<dbReference type="PANTHER" id="PTHR10629">
    <property type="entry name" value="CYTOSINE-SPECIFIC METHYLTRANSFERASE"/>
    <property type="match status" value="1"/>
</dbReference>
<sequence>MKAPEQPPRWGSGPPFPRTGKKLSYLSVCSGIEAASVAWEPFGFQPVAFSEIEPFPSAVLARHYPDVPNMGDMTQYATWNIPAIDILAGGTPCQSFSVAGKRGGLSDERGNLCLTFCQMADHFDPAWVLWENVPGVLSSVDNAFGCLLGKLCGFGSPVQPAAGRKHQPCGVVAGPRRTVAWRIMDAQWHGVPQRRRRVFVLASRGAGNWAAADALLPLGDRLPRHLEARRKARQKASSGSRTRPEGSHWDGGPHPTLGAIATGIGMSDQELFAQRGANLVPGISLVKDKSVSPTICFGLYENQRAEMRLYEGVQPTISCGGGKAGQGSNVVLLEALEEEGSTFLYENHPQDSRVTGPRDVSPACTAQWGTGGGNTPLVLQSEAPETFLSQSSNTVQSCWCMPIDMRSLCRRDSAPNAGHGLGDDGDPSCTLTAQGHTPGVCYAIQGEMADGRRLSQNGLGISENLSYTLATSSPPAVSWTGAVRRLIPVECERLQGFPDGWTAIEKSPGKPYADSHRYKAVGNSMAVPVMCWLGRRILEVTADRELRQEEEDALRALQS</sequence>
<protein>
    <recommendedName>
        <fullName evidence="1">DNA (cytosine-5-)-methyltransferase</fullName>
        <ecNumber evidence="1">2.1.1.37</ecNumber>
    </recommendedName>
</protein>
<evidence type="ECO:0000256" key="8">
    <source>
        <dbReference type="PROSITE-ProRule" id="PRU01016"/>
    </source>
</evidence>
<keyword evidence="3" id="KW-0945">Host-virus interaction</keyword>
<keyword evidence="6" id="KW-0899">Viral immunoevasion</keyword>
<keyword evidence="4 8" id="KW-0808">Transferase</keyword>
<proteinExistence type="inferred from homology"/>
<reference evidence="10" key="1">
    <citation type="journal article" date="2021" name="Proc. Natl. Acad. Sci. U.S.A.">
        <title>A Catalog of Tens of Thousands of Viruses from Human Metagenomes Reveals Hidden Associations with Chronic Diseases.</title>
        <authorList>
            <person name="Tisza M.J."/>
            <person name="Buck C.B."/>
        </authorList>
    </citation>
    <scope>NUCLEOTIDE SEQUENCE</scope>
    <source>
        <strain evidence="10">CtTkm23</strain>
    </source>
</reference>
<dbReference type="Gene3D" id="3.90.120.10">
    <property type="entry name" value="DNA Methylase, subunit A, domain 2"/>
    <property type="match status" value="1"/>
</dbReference>
<organism evidence="10">
    <name type="scientific">Siphoviridae sp. ctTkm23</name>
    <dbReference type="NCBI Taxonomy" id="2825522"/>
    <lineage>
        <taxon>Viruses</taxon>
        <taxon>Duplodnaviria</taxon>
        <taxon>Heunggongvirae</taxon>
        <taxon>Uroviricota</taxon>
        <taxon>Caudoviricetes</taxon>
    </lineage>
</organism>
<dbReference type="InterPro" id="IPR018117">
    <property type="entry name" value="C5_DNA_meth_AS"/>
</dbReference>
<accession>A0A8S5TRM2</accession>
<keyword evidence="2 8" id="KW-0489">Methyltransferase</keyword>
<dbReference type="PROSITE" id="PS51679">
    <property type="entry name" value="SAM_MT_C5"/>
    <property type="match status" value="1"/>
</dbReference>
<evidence type="ECO:0000256" key="9">
    <source>
        <dbReference type="SAM" id="MobiDB-lite"/>
    </source>
</evidence>